<evidence type="ECO:0000256" key="1">
    <source>
        <dbReference type="ARBA" id="ARBA00004141"/>
    </source>
</evidence>
<accession>A0A847U760</accession>
<feature type="transmembrane region" description="Helical" evidence="5">
    <location>
        <begin position="20"/>
        <end position="44"/>
    </location>
</feature>
<reference evidence="6" key="1">
    <citation type="submission" date="2019-12" db="EMBL/GenBank/DDBJ databases">
        <title>Whole-genome sequence of Halomicrobium mukohataei pws1.</title>
        <authorList>
            <person name="Verma D.K."/>
            <person name="Gopal K."/>
            <person name="Prasad E.S."/>
        </authorList>
    </citation>
    <scope>NUCLEOTIDE SEQUENCE</scope>
    <source>
        <strain evidence="6">Pws1</strain>
    </source>
</reference>
<feature type="transmembrane region" description="Helical" evidence="5">
    <location>
        <begin position="97"/>
        <end position="122"/>
    </location>
</feature>
<sequence length="157" mass="16965">MTSNTPAPKDGPELLDERPVGGILVHPFALLTAGIGAGIVYLVANHEFTRTNARNVLNWHLSVLALTAIAVLTFTLGADELMIGSRVVDWSLLGPPLDTIVAVVGTLLLLLTGCVWSLTWVFTLIATAKAILGDPWNYPFAREFVNRASRTSREETV</sequence>
<evidence type="ECO:0000256" key="2">
    <source>
        <dbReference type="ARBA" id="ARBA00022692"/>
    </source>
</evidence>
<proteinExistence type="predicted"/>
<evidence type="ECO:0000256" key="4">
    <source>
        <dbReference type="ARBA" id="ARBA00023136"/>
    </source>
</evidence>
<dbReference type="EMBL" id="WOYG01000001">
    <property type="protein sequence ID" value="NLV08436.1"/>
    <property type="molecule type" value="Genomic_DNA"/>
</dbReference>
<keyword evidence="4 5" id="KW-0472">Membrane</keyword>
<dbReference type="Proteomes" id="UP000608662">
    <property type="component" value="Unassembled WGS sequence"/>
</dbReference>
<keyword evidence="2 5" id="KW-0812">Transmembrane</keyword>
<dbReference type="RefSeq" id="WP_170092468.1">
    <property type="nucleotide sequence ID" value="NZ_WOYG01000001.1"/>
</dbReference>
<feature type="transmembrane region" description="Helical" evidence="5">
    <location>
        <begin position="56"/>
        <end position="77"/>
    </location>
</feature>
<name>A0A847U760_9EURY</name>
<dbReference type="AlphaFoldDB" id="A0A847U760"/>
<evidence type="ECO:0000313" key="7">
    <source>
        <dbReference type="Proteomes" id="UP000608662"/>
    </source>
</evidence>
<dbReference type="InterPro" id="IPR019109">
    <property type="entry name" value="MamF_MmsF"/>
</dbReference>
<dbReference type="OrthoDB" id="187449at2157"/>
<evidence type="ECO:0000256" key="3">
    <source>
        <dbReference type="ARBA" id="ARBA00022989"/>
    </source>
</evidence>
<dbReference type="Pfam" id="PF09685">
    <property type="entry name" value="MamF_MmsF"/>
    <property type="match status" value="1"/>
</dbReference>
<gene>
    <name evidence="6" type="ORF">GOC74_00605</name>
</gene>
<protein>
    <submittedName>
        <fullName evidence="6">DUF4870 domain-containing protein</fullName>
    </submittedName>
</protein>
<organism evidence="6 7">
    <name type="scientific">Halomicrobium mukohataei</name>
    <dbReference type="NCBI Taxonomy" id="57705"/>
    <lineage>
        <taxon>Archaea</taxon>
        <taxon>Methanobacteriati</taxon>
        <taxon>Methanobacteriota</taxon>
        <taxon>Stenosarchaea group</taxon>
        <taxon>Halobacteria</taxon>
        <taxon>Halobacteriales</taxon>
        <taxon>Haloarculaceae</taxon>
        <taxon>Halomicrobium</taxon>
    </lineage>
</organism>
<evidence type="ECO:0000256" key="5">
    <source>
        <dbReference type="SAM" id="Phobius"/>
    </source>
</evidence>
<comment type="caution">
    <text evidence="6">The sequence shown here is derived from an EMBL/GenBank/DDBJ whole genome shotgun (WGS) entry which is preliminary data.</text>
</comment>
<comment type="subcellular location">
    <subcellularLocation>
        <location evidence="1">Membrane</location>
        <topology evidence="1">Multi-pass membrane protein</topology>
    </subcellularLocation>
</comment>
<evidence type="ECO:0000313" key="6">
    <source>
        <dbReference type="EMBL" id="NLV08436.1"/>
    </source>
</evidence>
<keyword evidence="3 5" id="KW-1133">Transmembrane helix</keyword>